<keyword evidence="2" id="KW-1185">Reference proteome</keyword>
<gene>
    <name evidence="1" type="ORF">KUCAC02_006681</name>
</gene>
<reference evidence="1" key="1">
    <citation type="submission" date="2022-05" db="EMBL/GenBank/DDBJ databases">
        <title>Chromosome-level genome of Chaenocephalus aceratus.</title>
        <authorList>
            <person name="Park H."/>
        </authorList>
    </citation>
    <scope>NUCLEOTIDE SEQUENCE</scope>
    <source>
        <strain evidence="1">KU_202001</strain>
    </source>
</reference>
<sequence>CRIEIAGSVVLRALPVMSSDWSRRVDCPSLLSVVLLSLAKPSSSNGDDVCVSFVSLKPHDTCHLGKMAGRLQKIQNNNREELQEDRGPALGMVPPQPPRALSLASLSLTPGSWI</sequence>
<dbReference type="Proteomes" id="UP001057452">
    <property type="component" value="Chromosome 23"/>
</dbReference>
<accession>A0ACB9VTP2</accession>
<name>A0ACB9VTP2_CHAAC</name>
<proteinExistence type="predicted"/>
<dbReference type="EMBL" id="CM043807">
    <property type="protein sequence ID" value="KAI4803125.1"/>
    <property type="molecule type" value="Genomic_DNA"/>
</dbReference>
<evidence type="ECO:0000313" key="1">
    <source>
        <dbReference type="EMBL" id="KAI4803125.1"/>
    </source>
</evidence>
<organism evidence="1 2">
    <name type="scientific">Chaenocephalus aceratus</name>
    <name type="common">Blackfin icefish</name>
    <name type="synonym">Chaenichthys aceratus</name>
    <dbReference type="NCBI Taxonomy" id="36190"/>
    <lineage>
        <taxon>Eukaryota</taxon>
        <taxon>Metazoa</taxon>
        <taxon>Chordata</taxon>
        <taxon>Craniata</taxon>
        <taxon>Vertebrata</taxon>
        <taxon>Euteleostomi</taxon>
        <taxon>Actinopterygii</taxon>
        <taxon>Neopterygii</taxon>
        <taxon>Teleostei</taxon>
        <taxon>Neoteleostei</taxon>
        <taxon>Acanthomorphata</taxon>
        <taxon>Eupercaria</taxon>
        <taxon>Perciformes</taxon>
        <taxon>Notothenioidei</taxon>
        <taxon>Channichthyidae</taxon>
        <taxon>Chaenocephalus</taxon>
    </lineage>
</organism>
<evidence type="ECO:0000313" key="2">
    <source>
        <dbReference type="Proteomes" id="UP001057452"/>
    </source>
</evidence>
<protein>
    <submittedName>
        <fullName evidence="1">Uncharacterized protein</fullName>
    </submittedName>
</protein>
<comment type="caution">
    <text evidence="1">The sequence shown here is derived from an EMBL/GenBank/DDBJ whole genome shotgun (WGS) entry which is preliminary data.</text>
</comment>
<feature type="non-terminal residue" evidence="1">
    <location>
        <position position="114"/>
    </location>
</feature>
<feature type="non-terminal residue" evidence="1">
    <location>
        <position position="1"/>
    </location>
</feature>